<dbReference type="InterPro" id="IPR050951">
    <property type="entry name" value="Retrovirus_Pol_polyprotein"/>
</dbReference>
<feature type="region of interest" description="Disordered" evidence="1">
    <location>
        <begin position="1"/>
        <end position="68"/>
    </location>
</feature>
<dbReference type="PANTHER" id="PTHR37984">
    <property type="entry name" value="PROTEIN CBG26694"/>
    <property type="match status" value="1"/>
</dbReference>
<feature type="compositionally biased region" description="Acidic residues" evidence="1">
    <location>
        <begin position="44"/>
        <end position="65"/>
    </location>
</feature>
<feature type="compositionally biased region" description="Low complexity" evidence="1">
    <location>
        <begin position="689"/>
        <end position="703"/>
    </location>
</feature>
<dbReference type="InterPro" id="IPR041588">
    <property type="entry name" value="Integrase_H2C2"/>
</dbReference>
<dbReference type="InterPro" id="IPR012337">
    <property type="entry name" value="RNaseH-like_sf"/>
</dbReference>
<feature type="region of interest" description="Disordered" evidence="1">
    <location>
        <begin position="226"/>
        <end position="319"/>
    </location>
</feature>
<feature type="region of interest" description="Disordered" evidence="1">
    <location>
        <begin position="969"/>
        <end position="989"/>
    </location>
</feature>
<name>A0A9W7CVN4_9STRA</name>
<dbReference type="InterPro" id="IPR043502">
    <property type="entry name" value="DNA/RNA_pol_sf"/>
</dbReference>
<dbReference type="PANTHER" id="PTHR37984:SF5">
    <property type="entry name" value="PROTEIN NYNRIN-LIKE"/>
    <property type="match status" value="1"/>
</dbReference>
<feature type="region of interest" description="Disordered" evidence="1">
    <location>
        <begin position="843"/>
        <end position="898"/>
    </location>
</feature>
<feature type="compositionally biased region" description="Basic and acidic residues" evidence="1">
    <location>
        <begin position="506"/>
        <end position="566"/>
    </location>
</feature>
<protein>
    <submittedName>
        <fullName evidence="3">Unnamed protein product</fullName>
    </submittedName>
</protein>
<dbReference type="Pfam" id="PF17921">
    <property type="entry name" value="Integrase_H2C2"/>
    <property type="match status" value="1"/>
</dbReference>
<gene>
    <name evidence="3" type="ORF">Pfra01_001557200</name>
</gene>
<dbReference type="Gene3D" id="3.30.420.10">
    <property type="entry name" value="Ribonuclease H-like superfamily/Ribonuclease H"/>
    <property type="match status" value="1"/>
</dbReference>
<dbReference type="GO" id="GO:0015074">
    <property type="term" value="P:DNA integration"/>
    <property type="evidence" value="ECO:0007669"/>
    <property type="project" value="InterPro"/>
</dbReference>
<proteinExistence type="predicted"/>
<dbReference type="InterPro" id="IPR001584">
    <property type="entry name" value="Integrase_cat-core"/>
</dbReference>
<accession>A0A9W7CVN4</accession>
<reference evidence="3" key="1">
    <citation type="submission" date="2023-04" db="EMBL/GenBank/DDBJ databases">
        <title>Phytophthora fragariaefolia NBRC 109709.</title>
        <authorList>
            <person name="Ichikawa N."/>
            <person name="Sato H."/>
            <person name="Tonouchi N."/>
        </authorList>
    </citation>
    <scope>NUCLEOTIDE SEQUENCE</scope>
    <source>
        <strain evidence="3">NBRC 109709</strain>
    </source>
</reference>
<feature type="compositionally biased region" description="Polar residues" evidence="1">
    <location>
        <begin position="1"/>
        <end position="12"/>
    </location>
</feature>
<dbReference type="FunFam" id="1.10.340.70:FF:000001">
    <property type="entry name" value="Retrovirus-related Pol polyprotein from transposon gypsy-like Protein"/>
    <property type="match status" value="1"/>
</dbReference>
<feature type="compositionally biased region" description="Basic and acidic residues" evidence="1">
    <location>
        <begin position="289"/>
        <end position="319"/>
    </location>
</feature>
<evidence type="ECO:0000313" key="3">
    <source>
        <dbReference type="EMBL" id="GMF44559.1"/>
    </source>
</evidence>
<organism evidence="3 4">
    <name type="scientific">Phytophthora fragariaefolia</name>
    <dbReference type="NCBI Taxonomy" id="1490495"/>
    <lineage>
        <taxon>Eukaryota</taxon>
        <taxon>Sar</taxon>
        <taxon>Stramenopiles</taxon>
        <taxon>Oomycota</taxon>
        <taxon>Peronosporomycetes</taxon>
        <taxon>Peronosporales</taxon>
        <taxon>Peronosporaceae</taxon>
        <taxon>Phytophthora</taxon>
    </lineage>
</organism>
<sequence>MAKESSSPSRGSPATVGGSPAERSNPASQLAAETTVDVARSVQFEDDDARGQGYDEEDEDDEEKEEVNVEYVKSTAELLGEVEELSIQVSRMGNRRPVERNLVAELDASADDDDDEDDQGVVQGERPPLIPRATRNVDTPSANKVLARLGEEMRTRSEWMMMLAPAMGFRCNSRPNSLILSGWSLARGSTELTQWKCRVRAEFGLEKASGARQTIMDGVIEFTQLGGGPSRVPLPKTTETKRPAKGERFRSTVGTPYFDDSHMLTPNKGKPRGGRYDHLYDASDEAELGDSRDDSADLRGDRDETVKDQIRRLSNDEAERDSSQYLELRNHFSLDKVAEFEGKRYRSDASLQWLKRFIYEMKGTRMPQHSWCDSFSLSLGRAAKCWYRQLPKKTQQRWSLLSEAFLDYYCSQFDQSARTRYYSARRKENEPICDFLIRLNGYARTAKIQYEKGGADAADHVEQFLLNCGDDGIMDLLYPLQLADIQRVEQIINKKILGEKRKKQRDRLVASRVGEARRNDGPQRRDVNRRGDIRRDHRDGRRGETHESRRDDRRSRRDDNRERRVTVADATVDDLYRGGEPRQLNRRSHSRDSSSSASAYGLSGDSGSDSDHSWNYVDAVSDRSAGNSDSATGRVPMIAENDAVTRLSDPAMGLVQHVETAGTQHTSAIGGANSASRCMMRGAARCSSAWTSSPSSSAPPSTSQRLECTGPPQSAEPAVEANHVFAFVDKAHRPEMWCVRYDGLECEYDGQNELGDPEEDRRAVTLGWQVVYEFEVWIMPHHAGVNLILGTDFMISAGIRLDLYNSTARLPDEVEIPLIKSLDNGEAELTCAQQHELLGRAAAASADSASDRTEAAVTSTKSARDGLHKSETTESTADDSVHYEPAESAGDDPASSVQAVATSCELTDYDIAESVVTARTDAAEWNDDPNAGTAHQSRLGVTILEAKSPDQASEREHLSRVETAELKETLQTAREPSAELPADSEEGSSVREAIDSLLSDEIEVSDVALADDPEEDLRLRFVAAMAMCEDESITVVDNLATDPAEFECSANEIDLEDYAHELAFLPDLTDSASTVLDYGGSNVVCSAQTLSQREKLVKALKAQEGIMIASGNALPPPAYGAICDIDVQGHKPIKQRARRVPVKHLKKLYELLKGLLKAGLIAFSNSPWASPIVIVLKKNGVDIRRQTRRVHFEDEANRDSAGIDQNTGLHDKEANPPNPRAEGLQFESPRAPKRVRRVEDQAEVEVREGRIPDATDIDPAVVQAERRRRISKAQDEELRWADLKALLRGELDSLTHRRAQNASKITDGFVLSEDGLLYYQGQRRRRAEPDSADISLRLVVPTTMVDEDLHSYHNSIERGHQGIVRTFHRVKAEFYWVGLYADVSKHVQTCEDCSTSKSKPQLRGYSPGNVTSEYPFQMVSMDYVIPLPVTRRGNTALLLFQDHFTVFVIAKAMSETVALEVANAFEECVFRRFGAPSLIRHDRDPRFMSEVFQAFAELMQSRSRATLSYRPRQMANKNGRSRQ</sequence>
<dbReference type="Gene3D" id="1.10.340.70">
    <property type="match status" value="1"/>
</dbReference>
<feature type="domain" description="Integrase catalytic" evidence="2">
    <location>
        <begin position="1411"/>
        <end position="1523"/>
    </location>
</feature>
<evidence type="ECO:0000313" key="4">
    <source>
        <dbReference type="Proteomes" id="UP001165121"/>
    </source>
</evidence>
<dbReference type="InterPro" id="IPR036397">
    <property type="entry name" value="RNaseH_sf"/>
</dbReference>
<feature type="region of interest" description="Disordered" evidence="1">
    <location>
        <begin position="503"/>
        <end position="612"/>
    </location>
</feature>
<evidence type="ECO:0000256" key="1">
    <source>
        <dbReference type="SAM" id="MobiDB-lite"/>
    </source>
</evidence>
<feature type="compositionally biased region" description="Acidic residues" evidence="1">
    <location>
        <begin position="108"/>
        <end position="119"/>
    </location>
</feature>
<feature type="region of interest" description="Disordered" evidence="1">
    <location>
        <begin position="1192"/>
        <end position="1242"/>
    </location>
</feature>
<feature type="region of interest" description="Disordered" evidence="1">
    <location>
        <begin position="689"/>
        <end position="715"/>
    </location>
</feature>
<evidence type="ECO:0000259" key="2">
    <source>
        <dbReference type="PROSITE" id="PS50994"/>
    </source>
</evidence>
<dbReference type="GO" id="GO:0003676">
    <property type="term" value="F:nucleic acid binding"/>
    <property type="evidence" value="ECO:0007669"/>
    <property type="project" value="InterPro"/>
</dbReference>
<dbReference type="SUPFAM" id="SSF53098">
    <property type="entry name" value="Ribonuclease H-like"/>
    <property type="match status" value="1"/>
</dbReference>
<feature type="compositionally biased region" description="Basic and acidic residues" evidence="1">
    <location>
        <begin position="238"/>
        <end position="250"/>
    </location>
</feature>
<feature type="compositionally biased region" description="Basic and acidic residues" evidence="1">
    <location>
        <begin position="862"/>
        <end position="872"/>
    </location>
</feature>
<keyword evidence="4" id="KW-1185">Reference proteome</keyword>
<dbReference type="SUPFAM" id="SSF56672">
    <property type="entry name" value="DNA/RNA polymerases"/>
    <property type="match status" value="1"/>
</dbReference>
<dbReference type="PROSITE" id="PS50994">
    <property type="entry name" value="INTEGRASE"/>
    <property type="match status" value="1"/>
</dbReference>
<dbReference type="Gene3D" id="3.10.10.10">
    <property type="entry name" value="HIV Type 1 Reverse Transcriptase, subunit A, domain 1"/>
    <property type="match status" value="1"/>
</dbReference>
<dbReference type="EMBL" id="BSXT01001704">
    <property type="protein sequence ID" value="GMF44559.1"/>
    <property type="molecule type" value="Genomic_DNA"/>
</dbReference>
<feature type="region of interest" description="Disordered" evidence="1">
    <location>
        <begin position="107"/>
        <end position="126"/>
    </location>
</feature>
<comment type="caution">
    <text evidence="3">The sequence shown here is derived from an EMBL/GenBank/DDBJ whole genome shotgun (WGS) entry which is preliminary data.</text>
</comment>
<feature type="compositionally biased region" description="Low complexity" evidence="1">
    <location>
        <begin position="593"/>
        <end position="607"/>
    </location>
</feature>
<dbReference type="Proteomes" id="UP001165121">
    <property type="component" value="Unassembled WGS sequence"/>
</dbReference>